<evidence type="ECO:0000313" key="3">
    <source>
        <dbReference type="EMBL" id="PSK94408.1"/>
    </source>
</evidence>
<dbReference type="InterPro" id="IPR036188">
    <property type="entry name" value="FAD/NAD-bd_sf"/>
</dbReference>
<dbReference type="GO" id="GO:0016491">
    <property type="term" value="F:oxidoreductase activity"/>
    <property type="evidence" value="ECO:0007669"/>
    <property type="project" value="UniProtKB-KW"/>
</dbReference>
<dbReference type="Proteomes" id="UP000240572">
    <property type="component" value="Unassembled WGS sequence"/>
</dbReference>
<evidence type="ECO:0000313" key="4">
    <source>
        <dbReference type="Proteomes" id="UP000240572"/>
    </source>
</evidence>
<dbReference type="OrthoDB" id="214253at2"/>
<evidence type="ECO:0000259" key="2">
    <source>
        <dbReference type="Pfam" id="PF01266"/>
    </source>
</evidence>
<proteinExistence type="predicted"/>
<comment type="caution">
    <text evidence="3">The sequence shown here is derived from an EMBL/GenBank/DDBJ whole genome shotgun (WGS) entry which is preliminary data.</text>
</comment>
<dbReference type="EMBL" id="PYGD01000001">
    <property type="protein sequence ID" value="PSK94408.1"/>
    <property type="molecule type" value="Genomic_DNA"/>
</dbReference>
<name>A0A2P8DB16_9BACT</name>
<keyword evidence="1" id="KW-0560">Oxidoreductase</keyword>
<dbReference type="AlphaFoldDB" id="A0A2P8DB16"/>
<evidence type="ECO:0000256" key="1">
    <source>
        <dbReference type="ARBA" id="ARBA00023002"/>
    </source>
</evidence>
<dbReference type="InterPro" id="IPR006076">
    <property type="entry name" value="FAD-dep_OxRdtase"/>
</dbReference>
<dbReference type="SUPFAM" id="SSF51971">
    <property type="entry name" value="Nucleotide-binding domain"/>
    <property type="match status" value="1"/>
</dbReference>
<organism evidence="3 4">
    <name type="scientific">Taibaiella chishuiensis</name>
    <dbReference type="NCBI Taxonomy" id="1434707"/>
    <lineage>
        <taxon>Bacteria</taxon>
        <taxon>Pseudomonadati</taxon>
        <taxon>Bacteroidota</taxon>
        <taxon>Chitinophagia</taxon>
        <taxon>Chitinophagales</taxon>
        <taxon>Chitinophagaceae</taxon>
        <taxon>Taibaiella</taxon>
    </lineage>
</organism>
<dbReference type="Gene3D" id="3.30.9.10">
    <property type="entry name" value="D-Amino Acid Oxidase, subunit A, domain 2"/>
    <property type="match status" value="1"/>
</dbReference>
<sequence>MHVDFLIVGQGITGTLLSYELLKAGKRVLVVDRPDARKASLVAGAVINPLSGKGFRAAQHAALLIPAALQTYRSLETLLDKALLREQTLYIFPGDEEEVRAFDAAIQREAGSHLHWMPEAARDEWGNYFHMEQGIGMQQPVWQVDAASLLECWRQYLVAQDAYREEVFAYDQLVVNETQTQYKDITAGTVVFCEGTGAVHNPFLQGLPFTRNRGDVLLLSAPGLPATGIYHRGLRLVPRADGLFWCGSNYRWQFDDLEPDTGWQAYAETLLGQWLRVPFAIEAHLVAERPTTAGQVPLIGRHPRHAALAVFNGLGTRGFSSGPYWAAQLCRLLCQKEYSLSNYSKDWLDRHWSKQA</sequence>
<accession>A0A2P8DB16</accession>
<reference evidence="3 4" key="1">
    <citation type="submission" date="2018-03" db="EMBL/GenBank/DDBJ databases">
        <title>Genomic Encyclopedia of Type Strains, Phase III (KMG-III): the genomes of soil and plant-associated and newly described type strains.</title>
        <authorList>
            <person name="Whitman W."/>
        </authorList>
    </citation>
    <scope>NUCLEOTIDE SEQUENCE [LARGE SCALE GENOMIC DNA]</scope>
    <source>
        <strain evidence="3 4">CGMCC 1.12700</strain>
    </source>
</reference>
<dbReference type="Gene3D" id="3.50.50.60">
    <property type="entry name" value="FAD/NAD(P)-binding domain"/>
    <property type="match status" value="1"/>
</dbReference>
<feature type="domain" description="FAD dependent oxidoreductase" evidence="2">
    <location>
        <begin position="4"/>
        <end position="329"/>
    </location>
</feature>
<keyword evidence="4" id="KW-1185">Reference proteome</keyword>
<protein>
    <submittedName>
        <fullName evidence="3">Glycine/D-amino acid oxidase-like deaminating enzyme</fullName>
    </submittedName>
</protein>
<dbReference type="PANTHER" id="PTHR13847:SF289">
    <property type="entry name" value="GLYCINE OXIDASE"/>
    <property type="match status" value="1"/>
</dbReference>
<gene>
    <name evidence="3" type="ORF">B0I18_101564</name>
</gene>
<dbReference type="Pfam" id="PF01266">
    <property type="entry name" value="DAO"/>
    <property type="match status" value="1"/>
</dbReference>
<dbReference type="GO" id="GO:0005737">
    <property type="term" value="C:cytoplasm"/>
    <property type="evidence" value="ECO:0007669"/>
    <property type="project" value="TreeGrafter"/>
</dbReference>
<dbReference type="PANTHER" id="PTHR13847">
    <property type="entry name" value="SARCOSINE DEHYDROGENASE-RELATED"/>
    <property type="match status" value="1"/>
</dbReference>